<proteinExistence type="predicted"/>
<dbReference type="InterPro" id="IPR016181">
    <property type="entry name" value="Acyl_CoA_acyltransferase"/>
</dbReference>
<dbReference type="AlphaFoldDB" id="A0A330LRH1"/>
<dbReference type="GO" id="GO:0016747">
    <property type="term" value="F:acyltransferase activity, transferring groups other than amino-acyl groups"/>
    <property type="evidence" value="ECO:0007669"/>
    <property type="project" value="InterPro"/>
</dbReference>
<dbReference type="SMART" id="SM00764">
    <property type="entry name" value="Citrate_ly_lig"/>
    <property type="match status" value="1"/>
</dbReference>
<comment type="function">
    <text evidence="5 8">Acetylation of prosthetic group (2-(5''-phosphoribosyl)-3'-dephosphocoenzyme-A) of the gamma subunit of citrate lyase.</text>
</comment>
<dbReference type="NCBIfam" id="TIGR00125">
    <property type="entry name" value="cyt_tran_rel"/>
    <property type="match status" value="1"/>
</dbReference>
<evidence type="ECO:0000256" key="1">
    <source>
        <dbReference type="ARBA" id="ARBA00022598"/>
    </source>
</evidence>
<dbReference type="NCBIfam" id="TIGR00124">
    <property type="entry name" value="cit_ly_ligase"/>
    <property type="match status" value="1"/>
</dbReference>
<evidence type="ECO:0000256" key="3">
    <source>
        <dbReference type="ARBA" id="ARBA00022840"/>
    </source>
</evidence>
<dbReference type="SUPFAM" id="SSF55729">
    <property type="entry name" value="Acyl-CoA N-acyltransferases (Nat)"/>
    <property type="match status" value="1"/>
</dbReference>
<dbReference type="CDD" id="cd02169">
    <property type="entry name" value="Citrate_lyase_ligase"/>
    <property type="match status" value="1"/>
</dbReference>
<dbReference type="Pfam" id="PF08218">
    <property type="entry name" value="Citrate_ly_lig"/>
    <property type="match status" value="1"/>
</dbReference>
<keyword evidence="2 8" id="KW-0547">Nucleotide-binding</keyword>
<dbReference type="KEGG" id="mya:MORIYA_2880"/>
<dbReference type="GO" id="GO:0016829">
    <property type="term" value="F:lyase activity"/>
    <property type="evidence" value="ECO:0007669"/>
    <property type="project" value="UniProtKB-KW"/>
</dbReference>
<keyword evidence="11" id="KW-1185">Reference proteome</keyword>
<dbReference type="PANTHER" id="PTHR40599:SF1">
    <property type="entry name" value="[CITRATE [PRO-3S]-LYASE] LIGASE"/>
    <property type="match status" value="1"/>
</dbReference>
<dbReference type="OrthoDB" id="9779753at2"/>
<protein>
    <recommendedName>
        <fullName evidence="7 8">[Citrate [pro-3S]-lyase] ligase</fullName>
        <ecNumber evidence="6 8">6.2.1.22</ecNumber>
    </recommendedName>
</protein>
<dbReference type="EMBL" id="LS483250">
    <property type="protein sequence ID" value="SQD79343.1"/>
    <property type="molecule type" value="Genomic_DNA"/>
</dbReference>
<keyword evidence="3 8" id="KW-0067">ATP-binding</keyword>
<evidence type="ECO:0000256" key="6">
    <source>
        <dbReference type="ARBA" id="ARBA00066591"/>
    </source>
</evidence>
<dbReference type="GO" id="GO:0005524">
    <property type="term" value="F:ATP binding"/>
    <property type="evidence" value="ECO:0007669"/>
    <property type="project" value="UniProtKB-UniRule"/>
</dbReference>
<evidence type="ECO:0000256" key="7">
    <source>
        <dbReference type="ARBA" id="ARBA00068968"/>
    </source>
</evidence>
<evidence type="ECO:0000259" key="9">
    <source>
        <dbReference type="PROSITE" id="PS51186"/>
    </source>
</evidence>
<keyword evidence="10" id="KW-0456">Lyase</keyword>
<dbReference type="GO" id="GO:0008771">
    <property type="term" value="F:[citrate (pro-3S)-lyase] ligase activity"/>
    <property type="evidence" value="ECO:0007669"/>
    <property type="project" value="UniProtKB-EC"/>
</dbReference>
<reference evidence="11" key="1">
    <citation type="submission" date="2018-05" db="EMBL/GenBank/DDBJ databases">
        <authorList>
            <person name="Cea G.-C."/>
            <person name="William W."/>
        </authorList>
    </citation>
    <scope>NUCLEOTIDE SEQUENCE [LARGE SCALE GENOMIC DNA]</scope>
    <source>
        <strain evidence="11">DB21MT 5</strain>
    </source>
</reference>
<dbReference type="Proteomes" id="UP000250163">
    <property type="component" value="Chromosome MORIYA"/>
</dbReference>
<dbReference type="EC" id="6.2.1.22" evidence="6 8"/>
<evidence type="ECO:0000313" key="10">
    <source>
        <dbReference type="EMBL" id="SQD79343.1"/>
    </source>
</evidence>
<dbReference type="PIRSF" id="PIRSF005751">
    <property type="entry name" value="Acet_citr_lig"/>
    <property type="match status" value="1"/>
</dbReference>
<evidence type="ECO:0000313" key="11">
    <source>
        <dbReference type="Proteomes" id="UP000250163"/>
    </source>
</evidence>
<dbReference type="RefSeq" id="WP_112715986.1">
    <property type="nucleotide sequence ID" value="NZ_LS483250.1"/>
</dbReference>
<feature type="domain" description="N-acetyltransferase" evidence="9">
    <location>
        <begin position="1"/>
        <end position="128"/>
    </location>
</feature>
<dbReference type="SUPFAM" id="SSF52374">
    <property type="entry name" value="Nucleotidylyl transferase"/>
    <property type="match status" value="1"/>
</dbReference>
<dbReference type="InterPro" id="IPR000182">
    <property type="entry name" value="GNAT_dom"/>
</dbReference>
<organism evidence="10 11">
    <name type="scientific">Moritella yayanosii</name>
    <dbReference type="NCBI Taxonomy" id="69539"/>
    <lineage>
        <taxon>Bacteria</taxon>
        <taxon>Pseudomonadati</taxon>
        <taxon>Pseudomonadota</taxon>
        <taxon>Gammaproteobacteria</taxon>
        <taxon>Alteromonadales</taxon>
        <taxon>Moritellaceae</taxon>
        <taxon>Moritella</taxon>
    </lineage>
</organism>
<keyword evidence="1 8" id="KW-0436">Ligase</keyword>
<comment type="catalytic activity">
    <reaction evidence="4 8">
        <text>holo-[citrate lyase ACP] + acetate + ATP = acetyl-[citrate lyase ACP] + AMP + diphosphate</text>
        <dbReference type="Rhea" id="RHEA:23788"/>
        <dbReference type="Rhea" id="RHEA-COMP:10158"/>
        <dbReference type="Rhea" id="RHEA-COMP:13710"/>
        <dbReference type="ChEBI" id="CHEBI:30089"/>
        <dbReference type="ChEBI" id="CHEBI:30616"/>
        <dbReference type="ChEBI" id="CHEBI:33019"/>
        <dbReference type="ChEBI" id="CHEBI:82683"/>
        <dbReference type="ChEBI" id="CHEBI:137976"/>
        <dbReference type="ChEBI" id="CHEBI:456215"/>
        <dbReference type="EC" id="6.2.1.22"/>
    </reaction>
</comment>
<dbReference type="PROSITE" id="PS51186">
    <property type="entry name" value="GNAT"/>
    <property type="match status" value="1"/>
</dbReference>
<dbReference type="PANTHER" id="PTHR40599">
    <property type="entry name" value="[CITRATE [PRO-3S]-LYASE] LIGASE"/>
    <property type="match status" value="1"/>
</dbReference>
<gene>
    <name evidence="10" type="primary">citC</name>
    <name evidence="10" type="ORF">MORIYA_2880</name>
</gene>
<evidence type="ECO:0000256" key="8">
    <source>
        <dbReference type="PIRNR" id="PIRNR005751"/>
    </source>
</evidence>
<sequence length="364" mass="41246">MIDTYTFSRISASNDKKINEIQRFLSNSGLRIDYDVEHFIVAYHDNNIIGCGAIAGNVFKSIALSPMLRGTGFLLKLLTELINLAYDMGRFELFLFTKPENEVMFKQAGFFPIVGVKNKMVLMENSNNRLVKYCQKLSSQRQEGSKIGSLVINANPFTLGHQYLVEQAAKECDWLHLFVVKEDKSYFSYHDRYNMIKQGCEHVDNVTVHAGSDYLISRSTFPSYFIKDSGVVDLCHAAIDLQLFRSYIAPALGITHRFVGCEPFCTVTNNYNQQMAYWFSLEPFVAPPIVFTELKRIEHNQQPISASQVRALLKANDLDAAKALVPTTSYPYLANKQELETQHLQSLNAQYTGLIVPAITNFSI</sequence>
<dbReference type="InterPro" id="IPR004821">
    <property type="entry name" value="Cyt_trans-like"/>
</dbReference>
<dbReference type="InterPro" id="IPR005216">
    <property type="entry name" value="Citrate_lyase_ligase"/>
</dbReference>
<dbReference type="FunFam" id="3.40.50.620:FF:000071">
    <property type="entry name" value="[Citrate [pro-3S]-lyase] ligase"/>
    <property type="match status" value="1"/>
</dbReference>
<dbReference type="Gene3D" id="3.40.630.30">
    <property type="match status" value="1"/>
</dbReference>
<evidence type="ECO:0000256" key="2">
    <source>
        <dbReference type="ARBA" id="ARBA00022741"/>
    </source>
</evidence>
<dbReference type="InterPro" id="IPR014729">
    <property type="entry name" value="Rossmann-like_a/b/a_fold"/>
</dbReference>
<dbReference type="InterPro" id="IPR013166">
    <property type="entry name" value="Citrate_lyase_ligase_C"/>
</dbReference>
<evidence type="ECO:0000256" key="5">
    <source>
        <dbReference type="ARBA" id="ARBA00058086"/>
    </source>
</evidence>
<accession>A0A330LRH1</accession>
<evidence type="ECO:0000256" key="4">
    <source>
        <dbReference type="ARBA" id="ARBA00051405"/>
    </source>
</evidence>
<dbReference type="Gene3D" id="3.40.50.620">
    <property type="entry name" value="HUPs"/>
    <property type="match status" value="1"/>
</dbReference>
<name>A0A330LRH1_9GAMM</name>